<organism evidence="2 3">
    <name type="scientific">Streptomyces synnematoformans</name>
    <dbReference type="NCBI Taxonomy" id="415721"/>
    <lineage>
        <taxon>Bacteria</taxon>
        <taxon>Bacillati</taxon>
        <taxon>Actinomycetota</taxon>
        <taxon>Actinomycetes</taxon>
        <taxon>Kitasatosporales</taxon>
        <taxon>Streptomycetaceae</taxon>
        <taxon>Streptomyces</taxon>
    </lineage>
</organism>
<evidence type="ECO:0000256" key="1">
    <source>
        <dbReference type="SAM" id="MobiDB-lite"/>
    </source>
</evidence>
<proteinExistence type="predicted"/>
<name>A0ABN2ZGI2_9ACTN</name>
<protein>
    <submittedName>
        <fullName evidence="2">Uncharacterized protein</fullName>
    </submittedName>
</protein>
<keyword evidence="3" id="KW-1185">Reference proteome</keyword>
<dbReference type="NCBIfam" id="NF038083">
    <property type="entry name" value="CU044_5270_fam"/>
    <property type="match status" value="1"/>
</dbReference>
<feature type="region of interest" description="Disordered" evidence="1">
    <location>
        <begin position="1"/>
        <end position="93"/>
    </location>
</feature>
<dbReference type="Proteomes" id="UP001500443">
    <property type="component" value="Unassembled WGS sequence"/>
</dbReference>
<dbReference type="EMBL" id="BAAAPF010000239">
    <property type="protein sequence ID" value="GAA2141897.1"/>
    <property type="molecule type" value="Genomic_DNA"/>
</dbReference>
<comment type="caution">
    <text evidence="2">The sequence shown here is derived from an EMBL/GenBank/DDBJ whole genome shotgun (WGS) entry which is preliminary data.</text>
</comment>
<gene>
    <name evidence="2" type="ORF">GCM10009802_52500</name>
</gene>
<sequence>MLSTTLGGDPEPSGDGGAAAGGKQVAPVAPAAPVSQSAPELLRQAAAAVAEDPPPRPESGDWVYVQTVEQHAGTADGTDGTDETDEPAGDMREQWYKYADPEFEDWNEGDDHSPRERFEYLAALPEDTDAVLQQARWFYPESGDRPDTPTPGAGRSDEELADWNFSSLRMLLASAPMHPVGQSRVYGAMATIPGLRVADTTVRDPADRQALAIYLDDAHSGHSGVRDELLLDPDTYAYLGTRHVATEDTGGREGPKAAKGGVVTATAVLRTALVDREGVRP</sequence>
<feature type="region of interest" description="Disordered" evidence="1">
    <location>
        <begin position="139"/>
        <end position="158"/>
    </location>
</feature>
<feature type="compositionally biased region" description="Low complexity" evidence="1">
    <location>
        <begin position="21"/>
        <end position="40"/>
    </location>
</feature>
<evidence type="ECO:0000313" key="2">
    <source>
        <dbReference type="EMBL" id="GAA2141897.1"/>
    </source>
</evidence>
<feature type="compositionally biased region" description="Acidic residues" evidence="1">
    <location>
        <begin position="79"/>
        <end position="88"/>
    </location>
</feature>
<reference evidence="2 3" key="1">
    <citation type="journal article" date="2019" name="Int. J. Syst. Evol. Microbiol.">
        <title>The Global Catalogue of Microorganisms (GCM) 10K type strain sequencing project: providing services to taxonomists for standard genome sequencing and annotation.</title>
        <authorList>
            <consortium name="The Broad Institute Genomics Platform"/>
            <consortium name="The Broad Institute Genome Sequencing Center for Infectious Disease"/>
            <person name="Wu L."/>
            <person name="Ma J."/>
        </authorList>
    </citation>
    <scope>NUCLEOTIDE SEQUENCE [LARGE SCALE GENOMIC DNA]</scope>
    <source>
        <strain evidence="2 3">JCM 15481</strain>
    </source>
</reference>
<accession>A0ABN2ZGI2</accession>
<dbReference type="InterPro" id="IPR047789">
    <property type="entry name" value="CU044_5270-like"/>
</dbReference>
<evidence type="ECO:0000313" key="3">
    <source>
        <dbReference type="Proteomes" id="UP001500443"/>
    </source>
</evidence>